<gene>
    <name evidence="2" type="ORF">B1526_1635</name>
</gene>
<comment type="caution">
    <text evidence="2">The sequence shown here is derived from an EMBL/GenBank/DDBJ whole genome shotgun (WGS) entry which is preliminary data.</text>
</comment>
<sequence length="126" mass="14305">MAQAPAYDYRELAFDNYAEAHALLRKLVAMREMRGMRQEDLADEMGVTQGYVSQIENGRTGLLDRLNDYAIEVGIRITYHVEPAELLPHGRRHAKLQLSKQRGRERIASTWSDGRRSGVASSMWGA</sequence>
<keyword evidence="3" id="KW-1185">Reference proteome</keyword>
<evidence type="ECO:0000313" key="3">
    <source>
        <dbReference type="Proteomes" id="UP000218399"/>
    </source>
</evidence>
<proteinExistence type="predicted"/>
<dbReference type="CDD" id="cd00093">
    <property type="entry name" value="HTH_XRE"/>
    <property type="match status" value="1"/>
</dbReference>
<dbReference type="Pfam" id="PF01381">
    <property type="entry name" value="HTH_3"/>
    <property type="match status" value="1"/>
</dbReference>
<dbReference type="PROSITE" id="PS50943">
    <property type="entry name" value="HTH_CROC1"/>
    <property type="match status" value="1"/>
</dbReference>
<evidence type="ECO:0000313" key="2">
    <source>
        <dbReference type="EMBL" id="PAU67135.1"/>
    </source>
</evidence>
<protein>
    <submittedName>
        <fullName evidence="2">Transcriptional regulator</fullName>
    </submittedName>
</protein>
<dbReference type="InterPro" id="IPR001387">
    <property type="entry name" value="Cro/C1-type_HTH"/>
</dbReference>
<dbReference type="SMART" id="SM00530">
    <property type="entry name" value="HTH_XRE"/>
    <property type="match status" value="1"/>
</dbReference>
<dbReference type="InterPro" id="IPR010982">
    <property type="entry name" value="Lambda_DNA-bd_dom_sf"/>
</dbReference>
<evidence type="ECO:0000259" key="1">
    <source>
        <dbReference type="PROSITE" id="PS50943"/>
    </source>
</evidence>
<accession>A0A2A2EDY9</accession>
<dbReference type="EMBL" id="MVOH01000017">
    <property type="protein sequence ID" value="PAU67135.1"/>
    <property type="molecule type" value="Genomic_DNA"/>
</dbReference>
<organism evidence="2 3">
    <name type="scientific">Bifidobacterium criceti</name>
    <dbReference type="NCBI Taxonomy" id="1960969"/>
    <lineage>
        <taxon>Bacteria</taxon>
        <taxon>Bacillati</taxon>
        <taxon>Actinomycetota</taxon>
        <taxon>Actinomycetes</taxon>
        <taxon>Bifidobacteriales</taxon>
        <taxon>Bifidobacteriaceae</taxon>
        <taxon>Bifidobacterium</taxon>
    </lineage>
</organism>
<dbReference type="AlphaFoldDB" id="A0A2A2EDY9"/>
<dbReference type="SUPFAM" id="SSF47413">
    <property type="entry name" value="lambda repressor-like DNA-binding domains"/>
    <property type="match status" value="1"/>
</dbReference>
<dbReference type="Gene3D" id="1.10.260.40">
    <property type="entry name" value="lambda repressor-like DNA-binding domains"/>
    <property type="match status" value="1"/>
</dbReference>
<feature type="domain" description="HTH cro/C1-type" evidence="1">
    <location>
        <begin position="27"/>
        <end position="80"/>
    </location>
</feature>
<name>A0A2A2EDY9_9BIFI</name>
<dbReference type="RefSeq" id="WP_235607115.1">
    <property type="nucleotide sequence ID" value="NZ_MVOH01000017.1"/>
</dbReference>
<dbReference type="GO" id="GO:0003677">
    <property type="term" value="F:DNA binding"/>
    <property type="evidence" value="ECO:0007669"/>
    <property type="project" value="InterPro"/>
</dbReference>
<reference evidence="2 3" key="1">
    <citation type="journal article" date="2017" name="ISME J.">
        <title>Unveiling bifidobacterial biogeography across the mammalian branch of the tree of life.</title>
        <authorList>
            <person name="Milani C."/>
            <person name="Mangifesta M."/>
            <person name="Mancabelli L."/>
            <person name="Lugli G.A."/>
            <person name="James K."/>
            <person name="Duranti S."/>
            <person name="Turroni F."/>
            <person name="Ferrario C."/>
            <person name="Ossiprandi M.C."/>
            <person name="van Sinderen D."/>
            <person name="Ventura M."/>
        </authorList>
    </citation>
    <scope>NUCLEOTIDE SEQUENCE [LARGE SCALE GENOMIC DNA]</scope>
    <source>
        <strain evidence="3">Ham19E</strain>
    </source>
</reference>
<dbReference type="Proteomes" id="UP000218399">
    <property type="component" value="Unassembled WGS sequence"/>
</dbReference>